<dbReference type="InterPro" id="IPR036249">
    <property type="entry name" value="Thioredoxin-like_sf"/>
</dbReference>
<dbReference type="AlphaFoldDB" id="A0A4R1KWR2"/>
<name>A0A4R1KWR2_9BACT</name>
<dbReference type="PROSITE" id="PS51352">
    <property type="entry name" value="THIOREDOXIN_2"/>
    <property type="match status" value="1"/>
</dbReference>
<dbReference type="InterPro" id="IPR000866">
    <property type="entry name" value="AhpC/TSA"/>
</dbReference>
<evidence type="ECO:0000313" key="4">
    <source>
        <dbReference type="Proteomes" id="UP000295210"/>
    </source>
</evidence>
<accession>A0A4R1KWR2</accession>
<sequence>MYIYNLDRFRKLFRIFSTLSLLLFGTALYGEPPAVGTQAPDFTLSTPTGKTVQMSKELHGHNLVLVVLRGFPGYQCPYCVKQVHDFVDHATDFAAKNVKVLLVYPGPPADLDQHAKEFLAKQSDLPANIVLVTDPDYKMTNAYGLRWDAPHETAYPSTFILDKNRTVVFERISHSHGDRLSAQDSLDQLATK</sequence>
<dbReference type="EMBL" id="SMGK01000008">
    <property type="protein sequence ID" value="TCK69756.1"/>
    <property type="molecule type" value="Genomic_DNA"/>
</dbReference>
<dbReference type="PANTHER" id="PTHR42852">
    <property type="entry name" value="THIOL:DISULFIDE INTERCHANGE PROTEIN DSBE"/>
    <property type="match status" value="1"/>
</dbReference>
<dbReference type="SUPFAM" id="SSF52833">
    <property type="entry name" value="Thioredoxin-like"/>
    <property type="match status" value="1"/>
</dbReference>
<dbReference type="Pfam" id="PF00578">
    <property type="entry name" value="AhpC-TSA"/>
    <property type="match status" value="1"/>
</dbReference>
<dbReference type="InterPro" id="IPR013766">
    <property type="entry name" value="Thioredoxin_domain"/>
</dbReference>
<feature type="domain" description="Thioredoxin" evidence="2">
    <location>
        <begin position="33"/>
        <end position="192"/>
    </location>
</feature>
<feature type="chain" id="PRO_5020645866" evidence="1">
    <location>
        <begin position="30"/>
        <end position="192"/>
    </location>
</feature>
<proteinExistence type="predicted"/>
<protein>
    <submittedName>
        <fullName evidence="3">Peroxiredoxin</fullName>
    </submittedName>
</protein>
<organism evidence="3 4">
    <name type="scientific">Acidipila rosea</name>
    <dbReference type="NCBI Taxonomy" id="768535"/>
    <lineage>
        <taxon>Bacteria</taxon>
        <taxon>Pseudomonadati</taxon>
        <taxon>Acidobacteriota</taxon>
        <taxon>Terriglobia</taxon>
        <taxon>Terriglobales</taxon>
        <taxon>Acidobacteriaceae</taxon>
        <taxon>Acidipila</taxon>
    </lineage>
</organism>
<dbReference type="Proteomes" id="UP000295210">
    <property type="component" value="Unassembled WGS sequence"/>
</dbReference>
<reference evidence="3 4" key="1">
    <citation type="submission" date="2019-03" db="EMBL/GenBank/DDBJ databases">
        <title>Genomic Encyclopedia of Type Strains, Phase IV (KMG-IV): sequencing the most valuable type-strain genomes for metagenomic binning, comparative biology and taxonomic classification.</title>
        <authorList>
            <person name="Goeker M."/>
        </authorList>
    </citation>
    <scope>NUCLEOTIDE SEQUENCE [LARGE SCALE GENOMIC DNA]</scope>
    <source>
        <strain evidence="3 4">DSM 103428</strain>
    </source>
</reference>
<keyword evidence="1" id="KW-0732">Signal</keyword>
<dbReference type="GO" id="GO:0016491">
    <property type="term" value="F:oxidoreductase activity"/>
    <property type="evidence" value="ECO:0007669"/>
    <property type="project" value="InterPro"/>
</dbReference>
<evidence type="ECO:0000256" key="1">
    <source>
        <dbReference type="SAM" id="SignalP"/>
    </source>
</evidence>
<keyword evidence="4" id="KW-1185">Reference proteome</keyword>
<dbReference type="Gene3D" id="3.40.30.10">
    <property type="entry name" value="Glutaredoxin"/>
    <property type="match status" value="1"/>
</dbReference>
<comment type="caution">
    <text evidence="3">The sequence shown here is derived from an EMBL/GenBank/DDBJ whole genome shotgun (WGS) entry which is preliminary data.</text>
</comment>
<dbReference type="PANTHER" id="PTHR42852:SF13">
    <property type="entry name" value="PROTEIN DIPZ"/>
    <property type="match status" value="1"/>
</dbReference>
<dbReference type="GO" id="GO:0016209">
    <property type="term" value="F:antioxidant activity"/>
    <property type="evidence" value="ECO:0007669"/>
    <property type="project" value="InterPro"/>
</dbReference>
<dbReference type="InterPro" id="IPR050553">
    <property type="entry name" value="Thioredoxin_ResA/DsbE_sf"/>
</dbReference>
<dbReference type="RefSeq" id="WP_243648340.1">
    <property type="nucleotide sequence ID" value="NZ_SMGK01000008.1"/>
</dbReference>
<evidence type="ECO:0000259" key="2">
    <source>
        <dbReference type="PROSITE" id="PS51352"/>
    </source>
</evidence>
<feature type="signal peptide" evidence="1">
    <location>
        <begin position="1"/>
        <end position="29"/>
    </location>
</feature>
<gene>
    <name evidence="3" type="ORF">C7378_3504</name>
</gene>
<evidence type="ECO:0000313" key="3">
    <source>
        <dbReference type="EMBL" id="TCK69756.1"/>
    </source>
</evidence>